<dbReference type="InterPro" id="IPR000045">
    <property type="entry name" value="Prepilin_IV_endopep_pep"/>
</dbReference>
<feature type="domain" description="Prepilin type IV endopeptidase peptidase" evidence="3">
    <location>
        <begin position="1"/>
        <end position="93"/>
    </location>
</feature>
<evidence type="ECO:0000256" key="1">
    <source>
        <dbReference type="ARBA" id="ARBA00005801"/>
    </source>
</evidence>
<dbReference type="eggNOG" id="COG1989">
    <property type="taxonomic scope" value="Bacteria"/>
</dbReference>
<comment type="caution">
    <text evidence="4">The sequence shown here is derived from an EMBL/GenBank/DDBJ whole genome shotgun (WGS) entry which is preliminary data.</text>
</comment>
<dbReference type="GO" id="GO:0005886">
    <property type="term" value="C:plasma membrane"/>
    <property type="evidence" value="ECO:0007669"/>
    <property type="project" value="TreeGrafter"/>
</dbReference>
<feature type="transmembrane region" description="Helical" evidence="2">
    <location>
        <begin position="108"/>
        <end position="126"/>
    </location>
</feature>
<dbReference type="Pfam" id="PF01478">
    <property type="entry name" value="Peptidase_A24"/>
    <property type="match status" value="1"/>
</dbReference>
<accession>A0A0D2K5P3</accession>
<evidence type="ECO:0000259" key="3">
    <source>
        <dbReference type="Pfam" id="PF01478"/>
    </source>
</evidence>
<protein>
    <recommendedName>
        <fullName evidence="3">Prepilin type IV endopeptidase peptidase domain-containing protein</fullName>
    </recommendedName>
</protein>
<dbReference type="PROSITE" id="PS51257">
    <property type="entry name" value="PROKAR_LIPOPROTEIN"/>
    <property type="match status" value="1"/>
</dbReference>
<dbReference type="PANTHER" id="PTHR30487">
    <property type="entry name" value="TYPE 4 PREPILIN-LIKE PROTEINS LEADER PEPTIDE-PROCESSING ENZYME"/>
    <property type="match status" value="1"/>
</dbReference>
<proteinExistence type="inferred from homology"/>
<gene>
    <name evidence="4" type="ORF">J120_01245</name>
</gene>
<keyword evidence="5" id="KW-1185">Reference proteome</keyword>
<dbReference type="STRING" id="1306947.J120_01245"/>
<dbReference type="InterPro" id="IPR050882">
    <property type="entry name" value="Prepilin_peptidase/N-MTase"/>
</dbReference>
<sequence>MLLSRFTTLYLIPIGFIGAYFDLLPITLLQSIIGCFLGYTILYLIAQLYRLRTGIEGMGQGDLELLGMIGSFLGPLGCWLSLCVAAILGSIVSLGYIALHTTSDSRNVRIPFGPFLACGAFAYVFYKTQLITFFLHNLAF</sequence>
<keyword evidence="2" id="KW-0472">Membrane</keyword>
<organism evidence="4 5">
    <name type="scientific">candidate division TM6 bacterium JCVI TM6SC1</name>
    <dbReference type="NCBI Taxonomy" id="1306947"/>
    <lineage>
        <taxon>Bacteria</taxon>
        <taxon>Candidatus Babelota</taxon>
        <taxon>Vermiphilus</taxon>
    </lineage>
</organism>
<dbReference type="GO" id="GO:0006465">
    <property type="term" value="P:signal peptide processing"/>
    <property type="evidence" value="ECO:0007669"/>
    <property type="project" value="TreeGrafter"/>
</dbReference>
<evidence type="ECO:0000256" key="2">
    <source>
        <dbReference type="SAM" id="Phobius"/>
    </source>
</evidence>
<dbReference type="Proteomes" id="UP000032214">
    <property type="component" value="Unassembled WGS sequence"/>
</dbReference>
<evidence type="ECO:0000313" key="5">
    <source>
        <dbReference type="Proteomes" id="UP000032214"/>
    </source>
</evidence>
<keyword evidence="2" id="KW-1133">Transmembrane helix</keyword>
<dbReference type="AlphaFoldDB" id="A0A0D2K5P3"/>
<evidence type="ECO:0000313" key="4">
    <source>
        <dbReference type="EMBL" id="KIX85572.1"/>
    </source>
</evidence>
<name>A0A0D2K5P3_9BACT</name>
<dbReference type="GO" id="GO:0004190">
    <property type="term" value="F:aspartic-type endopeptidase activity"/>
    <property type="evidence" value="ECO:0007669"/>
    <property type="project" value="InterPro"/>
</dbReference>
<feature type="transmembrane region" description="Helical" evidence="2">
    <location>
        <begin position="6"/>
        <end position="24"/>
    </location>
</feature>
<dbReference type="PANTHER" id="PTHR30487:SF0">
    <property type="entry name" value="PREPILIN LEADER PEPTIDASE_N-METHYLTRANSFERASE-RELATED"/>
    <property type="match status" value="1"/>
</dbReference>
<feature type="transmembrane region" description="Helical" evidence="2">
    <location>
        <begin position="69"/>
        <end position="96"/>
    </location>
</feature>
<keyword evidence="2" id="KW-0812">Transmembrane</keyword>
<dbReference type="EMBL" id="ARQD01000001">
    <property type="protein sequence ID" value="KIX85572.1"/>
    <property type="molecule type" value="Genomic_DNA"/>
</dbReference>
<reference evidence="4 5" key="1">
    <citation type="journal article" date="2013" name="Proc. Natl. Acad. Sci. U.S.A.">
        <title>Candidate phylum TM6 genome recovered from a hospital sink biofilm provides genomic insights into this uncultivated phylum.</title>
        <authorList>
            <person name="McLean J.S."/>
            <person name="Lombardo M.J."/>
            <person name="Badger J.H."/>
            <person name="Edlund A."/>
            <person name="Novotny M."/>
            <person name="Yee-Greenbaum J."/>
            <person name="Vyahhi N."/>
            <person name="Hall A.P."/>
            <person name="Yang Y."/>
            <person name="Dupont C.L."/>
            <person name="Ziegler M.G."/>
            <person name="Chitsaz H."/>
            <person name="Allen A.E."/>
            <person name="Yooseph S."/>
            <person name="Tesler G."/>
            <person name="Pevzner P.A."/>
            <person name="Friedman R.M."/>
            <person name="Nealson K.H."/>
            <person name="Venter J.C."/>
            <person name="Lasken R.S."/>
        </authorList>
    </citation>
    <scope>NUCLEOTIDE SEQUENCE [LARGE SCALE GENOMIC DNA]</scope>
    <source>
        <strain evidence="4 5">TM6SC1</strain>
    </source>
</reference>
<feature type="transmembrane region" description="Helical" evidence="2">
    <location>
        <begin position="31"/>
        <end position="49"/>
    </location>
</feature>
<comment type="similarity">
    <text evidence="1">Belongs to the peptidase A24 family.</text>
</comment>